<dbReference type="EMBL" id="HACG01003683">
    <property type="protein sequence ID" value="CEK50548.1"/>
    <property type="molecule type" value="Transcribed_RNA"/>
</dbReference>
<feature type="non-terminal residue" evidence="2">
    <location>
        <position position="103"/>
    </location>
</feature>
<feature type="compositionally biased region" description="Basic residues" evidence="1">
    <location>
        <begin position="58"/>
        <end position="75"/>
    </location>
</feature>
<evidence type="ECO:0000256" key="1">
    <source>
        <dbReference type="SAM" id="MobiDB-lite"/>
    </source>
</evidence>
<accession>A0A0B6Y377</accession>
<feature type="non-terminal residue" evidence="2">
    <location>
        <position position="1"/>
    </location>
</feature>
<name>A0A0B6Y377_9EUPU</name>
<organism evidence="2">
    <name type="scientific">Arion vulgaris</name>
    <dbReference type="NCBI Taxonomy" id="1028688"/>
    <lineage>
        <taxon>Eukaryota</taxon>
        <taxon>Metazoa</taxon>
        <taxon>Spiralia</taxon>
        <taxon>Lophotrochozoa</taxon>
        <taxon>Mollusca</taxon>
        <taxon>Gastropoda</taxon>
        <taxon>Heterobranchia</taxon>
        <taxon>Euthyneura</taxon>
        <taxon>Panpulmonata</taxon>
        <taxon>Eupulmonata</taxon>
        <taxon>Stylommatophora</taxon>
        <taxon>Helicina</taxon>
        <taxon>Arionoidea</taxon>
        <taxon>Arionidae</taxon>
        <taxon>Arion</taxon>
    </lineage>
</organism>
<proteinExistence type="predicted"/>
<feature type="region of interest" description="Disordered" evidence="1">
    <location>
        <begin position="52"/>
        <end position="103"/>
    </location>
</feature>
<feature type="compositionally biased region" description="Polar residues" evidence="1">
    <location>
        <begin position="91"/>
        <end position="103"/>
    </location>
</feature>
<sequence>KITRKKRNLYVETGLPTSLLLAENSSCLKHSDTTSSSSHTAQNKTLQSDVSFLFGTSKSKHTPPKKKPVRRKSTKLSKSTENVPADLPLLETSSATCLPKSTK</sequence>
<gene>
    <name evidence="2" type="primary">ORF11075</name>
</gene>
<reference evidence="2" key="1">
    <citation type="submission" date="2014-12" db="EMBL/GenBank/DDBJ databases">
        <title>Insight into the proteome of Arion vulgaris.</title>
        <authorList>
            <person name="Aradska J."/>
            <person name="Bulat T."/>
            <person name="Smidak R."/>
            <person name="Sarate P."/>
            <person name="Gangsoo J."/>
            <person name="Sialana F."/>
            <person name="Bilban M."/>
            <person name="Lubec G."/>
        </authorList>
    </citation>
    <scope>NUCLEOTIDE SEQUENCE</scope>
    <source>
        <tissue evidence="2">Skin</tissue>
    </source>
</reference>
<dbReference type="AlphaFoldDB" id="A0A0B6Y377"/>
<protein>
    <submittedName>
        <fullName evidence="2">Uncharacterized protein</fullName>
    </submittedName>
</protein>
<evidence type="ECO:0000313" key="2">
    <source>
        <dbReference type="EMBL" id="CEK50548.1"/>
    </source>
</evidence>